<evidence type="ECO:0000313" key="1">
    <source>
        <dbReference type="EMBL" id="RNE59104.1"/>
    </source>
</evidence>
<keyword evidence="2" id="KW-1185">Reference proteome</keyword>
<reference evidence="1 2" key="1">
    <citation type="submission" date="2018-11" db="EMBL/GenBank/DDBJ databases">
        <title>Cryobacterium sp. nov., isolated from rhizosphere soil of lettuce.</title>
        <authorList>
            <person name="Wang Y."/>
        </authorList>
    </citation>
    <scope>NUCLEOTIDE SEQUENCE [LARGE SCALE GENOMIC DNA]</scope>
    <source>
        <strain evidence="1 2">NEAU-85</strain>
    </source>
</reference>
<dbReference type="AlphaFoldDB" id="A0A3M8L385"/>
<name>A0A3M8L385_9MICO</name>
<dbReference type="Proteomes" id="UP000279859">
    <property type="component" value="Unassembled WGS sequence"/>
</dbReference>
<dbReference type="EMBL" id="RDSR01000020">
    <property type="protein sequence ID" value="RNE59104.1"/>
    <property type="molecule type" value="Genomic_DNA"/>
</dbReference>
<sequence length="323" mass="36420">MSGAFGADMRLRRLVDRGLLQRINRGQYVAAQEWSALGRDDRYRVRVLAAARSRTAAPPLSHESAAVLWGLPVLAGWPAEVHFVTERRSGGRSYPGVRVHAVGFDARDVTVREGVVLTTVERTVVDLAARLDVKSAVAVIDRALAVDRFRRVPAMTTKLQLLETWERMLPFRGSVRARVLIEFGSELADSPNESASRVNIALSGFPEPVLQKTFVIDGRRYDTDFYWEEFDAVGECDGDAKYFDPVLLGGRTTAEVVKAEKDREDAIRRRVAAFGRWDSAVAMSQYRLRERLLELGLPARRRRLLLPQSDLQRDPRVERRYAG</sequence>
<protein>
    <recommendedName>
        <fullName evidence="3">AbiEi antitoxin C-terminal domain-containing protein</fullName>
    </recommendedName>
</protein>
<comment type="caution">
    <text evidence="1">The sequence shown here is derived from an EMBL/GenBank/DDBJ whole genome shotgun (WGS) entry which is preliminary data.</text>
</comment>
<evidence type="ECO:0000313" key="2">
    <source>
        <dbReference type="Proteomes" id="UP000279859"/>
    </source>
</evidence>
<gene>
    <name evidence="1" type="ORF">EEJ31_11355</name>
</gene>
<organism evidence="1 2">
    <name type="scientific">Cryobacterium tepidiphilum</name>
    <dbReference type="NCBI Taxonomy" id="2486026"/>
    <lineage>
        <taxon>Bacteria</taxon>
        <taxon>Bacillati</taxon>
        <taxon>Actinomycetota</taxon>
        <taxon>Actinomycetes</taxon>
        <taxon>Micrococcales</taxon>
        <taxon>Microbacteriaceae</taxon>
        <taxon>Cryobacterium</taxon>
    </lineage>
</organism>
<proteinExistence type="predicted"/>
<evidence type="ECO:0008006" key="3">
    <source>
        <dbReference type="Google" id="ProtNLM"/>
    </source>
</evidence>
<accession>A0A3M8L385</accession>